<evidence type="ECO:0000259" key="1">
    <source>
        <dbReference type="Pfam" id="PF01408"/>
    </source>
</evidence>
<feature type="domain" description="GFO/IDH/MocA-like oxidoreductase" evidence="2">
    <location>
        <begin position="140"/>
        <end position="270"/>
    </location>
</feature>
<dbReference type="RefSeq" id="WP_322446258.1">
    <property type="nucleotide sequence ID" value="NZ_JAXOFX010000004.1"/>
</dbReference>
<proteinExistence type="predicted"/>
<evidence type="ECO:0000313" key="3">
    <source>
        <dbReference type="EMBL" id="MDZ5471970.1"/>
    </source>
</evidence>
<dbReference type="Pfam" id="PF22725">
    <property type="entry name" value="GFO_IDH_MocA_C3"/>
    <property type="match status" value="1"/>
</dbReference>
<reference evidence="3 4" key="1">
    <citation type="submission" date="2023-11" db="EMBL/GenBank/DDBJ databases">
        <title>Bacillus jintuensis, isolated from a mudflat on the Beibu Gulf coast.</title>
        <authorList>
            <person name="Li M."/>
        </authorList>
    </citation>
    <scope>NUCLEOTIDE SEQUENCE [LARGE SCALE GENOMIC DNA]</scope>
    <source>
        <strain evidence="3 4">31A1R</strain>
    </source>
</reference>
<dbReference type="Proteomes" id="UP001290455">
    <property type="component" value="Unassembled WGS sequence"/>
</dbReference>
<dbReference type="InterPro" id="IPR055170">
    <property type="entry name" value="GFO_IDH_MocA-like_dom"/>
</dbReference>
<keyword evidence="4" id="KW-1185">Reference proteome</keyword>
<dbReference type="InterPro" id="IPR051317">
    <property type="entry name" value="Gfo/Idh/MocA_oxidoreduct"/>
</dbReference>
<dbReference type="PANTHER" id="PTHR43708:SF3">
    <property type="entry name" value="OXIDOREDUCTASE"/>
    <property type="match status" value="1"/>
</dbReference>
<evidence type="ECO:0000313" key="4">
    <source>
        <dbReference type="Proteomes" id="UP001290455"/>
    </source>
</evidence>
<name>A0ABU5IXZ6_9BACI</name>
<dbReference type="EMBL" id="JAXOFX010000004">
    <property type="protein sequence ID" value="MDZ5471970.1"/>
    <property type="molecule type" value="Genomic_DNA"/>
</dbReference>
<dbReference type="InterPro" id="IPR036291">
    <property type="entry name" value="NAD(P)-bd_dom_sf"/>
</dbReference>
<sequence length="375" mass="43058">MEKLRLGFIGGGINSAVGNTHRIASQMDNRWCLESGCFSQNDFINKDTAKEYGIANNRIYSNWREFLENERNRLDAVCILTPTNIHSEMVIEALDLGYAVICEKSLASTYQQVKRIRDVALKNKSFLAVTYNYTGYPMLRELRSMISEGMLGRINQVNIEMPQEGFLRLNKYGQVQQPQNWRLIDEKIPTISLDLGVHLHNIIYFLTGEKPQEVVADQDTFGHFDDVIDNVMCLARYTGGLRSQIWFSKASLGNRNGLKIRVYGQKGSAEWFQMEPEKLKFNNIQGETKILDRSNSTYIDESRYNRFKVGHPAGFIEAFANHYYDIADCLIEYKERGSYISPFVFNENIALEGLKMMEAISQSSVDRTWINIPAE</sequence>
<dbReference type="SUPFAM" id="SSF51735">
    <property type="entry name" value="NAD(P)-binding Rossmann-fold domains"/>
    <property type="match status" value="1"/>
</dbReference>
<dbReference type="Gene3D" id="3.30.360.10">
    <property type="entry name" value="Dihydrodipicolinate Reductase, domain 2"/>
    <property type="match status" value="1"/>
</dbReference>
<evidence type="ECO:0000259" key="2">
    <source>
        <dbReference type="Pfam" id="PF22725"/>
    </source>
</evidence>
<comment type="caution">
    <text evidence="3">The sequence shown here is derived from an EMBL/GenBank/DDBJ whole genome shotgun (WGS) entry which is preliminary data.</text>
</comment>
<organism evidence="3 4">
    <name type="scientific">Robertmurraya mangrovi</name>
    <dbReference type="NCBI Taxonomy" id="3098077"/>
    <lineage>
        <taxon>Bacteria</taxon>
        <taxon>Bacillati</taxon>
        <taxon>Bacillota</taxon>
        <taxon>Bacilli</taxon>
        <taxon>Bacillales</taxon>
        <taxon>Bacillaceae</taxon>
        <taxon>Robertmurraya</taxon>
    </lineage>
</organism>
<gene>
    <name evidence="3" type="ORF">SM124_09440</name>
</gene>
<feature type="domain" description="Gfo/Idh/MocA-like oxidoreductase N-terminal" evidence="1">
    <location>
        <begin position="5"/>
        <end position="130"/>
    </location>
</feature>
<dbReference type="Pfam" id="PF01408">
    <property type="entry name" value="GFO_IDH_MocA"/>
    <property type="match status" value="1"/>
</dbReference>
<dbReference type="Gene3D" id="3.40.50.720">
    <property type="entry name" value="NAD(P)-binding Rossmann-like Domain"/>
    <property type="match status" value="1"/>
</dbReference>
<dbReference type="PANTHER" id="PTHR43708">
    <property type="entry name" value="CONSERVED EXPRESSED OXIDOREDUCTASE (EUROFUNG)"/>
    <property type="match status" value="1"/>
</dbReference>
<dbReference type="SUPFAM" id="SSF55347">
    <property type="entry name" value="Glyceraldehyde-3-phosphate dehydrogenase-like, C-terminal domain"/>
    <property type="match status" value="1"/>
</dbReference>
<accession>A0ABU5IXZ6</accession>
<protein>
    <submittedName>
        <fullName evidence="3">Gfo/Idh/MocA family oxidoreductase</fullName>
    </submittedName>
</protein>
<dbReference type="InterPro" id="IPR000683">
    <property type="entry name" value="Gfo/Idh/MocA-like_OxRdtase_N"/>
</dbReference>